<dbReference type="PANTHER" id="PTHR43757:SF2">
    <property type="entry name" value="AMINOMETHYLTRANSFERASE, MITOCHONDRIAL"/>
    <property type="match status" value="1"/>
</dbReference>
<dbReference type="Pfam" id="PF08669">
    <property type="entry name" value="GCV_T_C"/>
    <property type="match status" value="1"/>
</dbReference>
<dbReference type="InterPro" id="IPR029043">
    <property type="entry name" value="GcvT/YgfZ_C"/>
</dbReference>
<dbReference type="InterPro" id="IPR013977">
    <property type="entry name" value="GcvT_C"/>
</dbReference>
<feature type="domain" description="Aminomethyltransferase C-terminal" evidence="1">
    <location>
        <begin position="21"/>
        <end position="100"/>
    </location>
</feature>
<protein>
    <submittedName>
        <fullName evidence="2">Unannotated protein</fullName>
    </submittedName>
</protein>
<evidence type="ECO:0000313" key="2">
    <source>
        <dbReference type="EMBL" id="CAB4786285.1"/>
    </source>
</evidence>
<name>A0A6J6WRY5_9ZZZZ</name>
<dbReference type="AlphaFoldDB" id="A0A6J6WRY5"/>
<accession>A0A6J6WRY5</accession>
<evidence type="ECO:0000259" key="1">
    <source>
        <dbReference type="Pfam" id="PF08669"/>
    </source>
</evidence>
<dbReference type="InterPro" id="IPR028896">
    <property type="entry name" value="GcvT/YgfZ/DmdA"/>
</dbReference>
<dbReference type="SUPFAM" id="SSF101790">
    <property type="entry name" value="Aminomethyltransferase beta-barrel domain"/>
    <property type="match status" value="1"/>
</dbReference>
<dbReference type="Gene3D" id="2.40.30.110">
    <property type="entry name" value="Aminomethyltransferase beta-barrel domains"/>
    <property type="match status" value="1"/>
</dbReference>
<dbReference type="GO" id="GO:0005739">
    <property type="term" value="C:mitochondrion"/>
    <property type="evidence" value="ECO:0007669"/>
    <property type="project" value="TreeGrafter"/>
</dbReference>
<dbReference type="PANTHER" id="PTHR43757">
    <property type="entry name" value="AMINOMETHYLTRANSFERASE"/>
    <property type="match status" value="1"/>
</dbReference>
<reference evidence="2" key="1">
    <citation type="submission" date="2020-05" db="EMBL/GenBank/DDBJ databases">
        <authorList>
            <person name="Chiriac C."/>
            <person name="Salcher M."/>
            <person name="Ghai R."/>
            <person name="Kavagutti S V."/>
        </authorList>
    </citation>
    <scope>NUCLEOTIDE SEQUENCE</scope>
</reference>
<gene>
    <name evidence="2" type="ORF">UFOPK2907_01466</name>
</gene>
<dbReference type="EMBL" id="CAEZZR010000202">
    <property type="protein sequence ID" value="CAB4786285.1"/>
    <property type="molecule type" value="Genomic_DNA"/>
</dbReference>
<organism evidence="2">
    <name type="scientific">freshwater metagenome</name>
    <dbReference type="NCBI Taxonomy" id="449393"/>
    <lineage>
        <taxon>unclassified sequences</taxon>
        <taxon>metagenomes</taxon>
        <taxon>ecological metagenomes</taxon>
    </lineage>
</organism>
<proteinExistence type="predicted"/>
<sequence>MKKDSFIGKVALMKSKEDVTRKLGAILFDDIRQVPLGNEPVRVGGQIVGRIKSGGQGYTLGKAIGYAYLPIAHSEAGTILDVEFFGQWRQGVIAMEPLFDPTNAKIRA</sequence>